<feature type="domain" description="HD/PDEase" evidence="1">
    <location>
        <begin position="26"/>
        <end position="137"/>
    </location>
</feature>
<evidence type="ECO:0000259" key="1">
    <source>
        <dbReference type="SMART" id="SM00471"/>
    </source>
</evidence>
<dbReference type="Proteomes" id="UP001314635">
    <property type="component" value="Unassembled WGS sequence"/>
</dbReference>
<accession>A0ABS5G4D9</accession>
<reference evidence="3" key="1">
    <citation type="journal article" date="2021" name="ISME J.">
        <title>Evolutionary origin and ecological implication of a unique nif island in free-living Bradyrhizobium lineages.</title>
        <authorList>
            <person name="Tao J."/>
        </authorList>
    </citation>
    <scope>NUCLEOTIDE SEQUENCE [LARGE SCALE GENOMIC DNA]</scope>
    <source>
        <strain evidence="3">SZCCT0094</strain>
    </source>
</reference>
<dbReference type="InterPro" id="IPR003607">
    <property type="entry name" value="HD/PDEase_dom"/>
</dbReference>
<keyword evidence="3" id="KW-1185">Reference proteome</keyword>
<gene>
    <name evidence="2" type="ORF">JQ619_10450</name>
</gene>
<evidence type="ECO:0000313" key="3">
    <source>
        <dbReference type="Proteomes" id="UP001314635"/>
    </source>
</evidence>
<dbReference type="Pfam" id="PF13328">
    <property type="entry name" value="HD_4"/>
    <property type="match status" value="1"/>
</dbReference>
<dbReference type="PANTHER" id="PTHR46246">
    <property type="entry name" value="GUANOSINE-3',5'-BIS(DIPHOSPHATE) 3'-PYROPHOSPHOHYDROLASE MESH1"/>
    <property type="match status" value="1"/>
</dbReference>
<comment type="caution">
    <text evidence="2">The sequence shown here is derived from an EMBL/GenBank/DDBJ whole genome shotgun (WGS) entry which is preliminary data.</text>
</comment>
<name>A0ABS5G4D9_9BRAD</name>
<dbReference type="InterPro" id="IPR052194">
    <property type="entry name" value="MESH1"/>
</dbReference>
<evidence type="ECO:0000313" key="2">
    <source>
        <dbReference type="EMBL" id="MBR1136185.1"/>
    </source>
</evidence>
<dbReference type="EMBL" id="JAFCLK010000008">
    <property type="protein sequence ID" value="MBR1136185.1"/>
    <property type="molecule type" value="Genomic_DNA"/>
</dbReference>
<dbReference type="SMART" id="SM00471">
    <property type="entry name" value="HDc"/>
    <property type="match status" value="1"/>
</dbReference>
<sequence length="185" mass="20252">MSLSSLYDEALVYAADLHRSQVRKGSRVPYIAHLLSVSSRVLTAGGNEVQAIAGLLHDAAEDQGGQATLDEIRRRFGDGVAEIVADCTDSWVEPKPAWRARKDAYLAKLPHKPATSLLVSLADKVDNAEAIAKDYDEIGDAVWQRFSGGRDGTIWYYRTLSHIFDQTLPGPLARQLARTVGTFPS</sequence>
<dbReference type="SUPFAM" id="SSF109604">
    <property type="entry name" value="HD-domain/PDEase-like"/>
    <property type="match status" value="1"/>
</dbReference>
<organism evidence="2 3">
    <name type="scientific">Bradyrhizobium denitrificans</name>
    <dbReference type="NCBI Taxonomy" id="2734912"/>
    <lineage>
        <taxon>Bacteria</taxon>
        <taxon>Pseudomonadati</taxon>
        <taxon>Pseudomonadota</taxon>
        <taxon>Alphaproteobacteria</taxon>
        <taxon>Hyphomicrobiales</taxon>
        <taxon>Nitrobacteraceae</taxon>
        <taxon>Bradyrhizobium</taxon>
    </lineage>
</organism>
<dbReference type="RefSeq" id="WP_172236503.1">
    <property type="nucleotide sequence ID" value="NZ_JABFDP010000009.1"/>
</dbReference>
<proteinExistence type="predicted"/>
<dbReference type="PANTHER" id="PTHR46246:SF1">
    <property type="entry name" value="GUANOSINE-3',5'-BIS(DIPHOSPHATE) 3'-PYROPHOSPHOHYDROLASE MESH1"/>
    <property type="match status" value="1"/>
</dbReference>
<protein>
    <submittedName>
        <fullName evidence="2">HD domain-containing protein</fullName>
    </submittedName>
</protein>
<dbReference type="Gene3D" id="1.10.3210.10">
    <property type="entry name" value="Hypothetical protein af1432"/>
    <property type="match status" value="1"/>
</dbReference>